<sequence>MLVFKNFINLSLEEKKEILRQRNSSDVAKFCLKKYISLDEHLNFIESLKNDKTKLYMLVLKEEEMLGVISFSEIKEQEAFFGLYKISKEKMGTLLMQAMLDKGFKDLKLKNIKARVLKQNTKAIKLYEKFGFKTVAEEKEYLIIECKTGGGD</sequence>
<accession>A0A222MYG6</accession>
<dbReference type="PROSITE" id="PS51186">
    <property type="entry name" value="GNAT"/>
    <property type="match status" value="1"/>
</dbReference>
<keyword evidence="3" id="KW-1185">Reference proteome</keyword>
<keyword evidence="2" id="KW-0808">Transferase</keyword>
<dbReference type="Pfam" id="PF13302">
    <property type="entry name" value="Acetyltransf_3"/>
    <property type="match status" value="1"/>
</dbReference>
<proteinExistence type="predicted"/>
<dbReference type="Proteomes" id="UP000201169">
    <property type="component" value="Chromosome"/>
</dbReference>
<evidence type="ECO:0000313" key="3">
    <source>
        <dbReference type="Proteomes" id="UP000201169"/>
    </source>
</evidence>
<dbReference type="PANTHER" id="PTHR43415:SF3">
    <property type="entry name" value="GNAT-FAMILY ACETYLTRANSFERASE"/>
    <property type="match status" value="1"/>
</dbReference>
<dbReference type="OrthoDB" id="5396834at2"/>
<gene>
    <name evidence="2" type="primary">pseH</name>
    <name evidence="2" type="ORF">CAV_1215</name>
</gene>
<keyword evidence="2" id="KW-0012">Acyltransferase</keyword>
<dbReference type="KEGG" id="cavi:CAV_1215"/>
<dbReference type="GO" id="GO:0016747">
    <property type="term" value="F:acyltransferase activity, transferring groups other than amino-acyl groups"/>
    <property type="evidence" value="ECO:0007669"/>
    <property type="project" value="InterPro"/>
</dbReference>
<dbReference type="PANTHER" id="PTHR43415">
    <property type="entry name" value="SPERMIDINE N(1)-ACETYLTRANSFERASE"/>
    <property type="match status" value="1"/>
</dbReference>
<dbReference type="NCBIfam" id="TIGR03585">
    <property type="entry name" value="PseH"/>
    <property type="match status" value="1"/>
</dbReference>
<dbReference type="EMBL" id="CP022347">
    <property type="protein sequence ID" value="ASQ30841.1"/>
    <property type="molecule type" value="Genomic_DNA"/>
</dbReference>
<dbReference type="InterPro" id="IPR020036">
    <property type="entry name" value="PseH"/>
</dbReference>
<dbReference type="RefSeq" id="WP_157676342.1">
    <property type="nucleotide sequence ID" value="NZ_CP022347.1"/>
</dbReference>
<evidence type="ECO:0000259" key="1">
    <source>
        <dbReference type="PROSITE" id="PS51186"/>
    </source>
</evidence>
<dbReference type="SUPFAM" id="SSF55729">
    <property type="entry name" value="Acyl-CoA N-acyltransferases (Nat)"/>
    <property type="match status" value="1"/>
</dbReference>
<evidence type="ECO:0000313" key="2">
    <source>
        <dbReference type="EMBL" id="ASQ30841.1"/>
    </source>
</evidence>
<dbReference type="Gene3D" id="3.40.630.30">
    <property type="match status" value="1"/>
</dbReference>
<feature type="domain" description="N-acetyltransferase" evidence="1">
    <location>
        <begin position="5"/>
        <end position="150"/>
    </location>
</feature>
<organism evidence="2 3">
    <name type="scientific">Campylobacter avium LMG 24591</name>
    <dbReference type="NCBI Taxonomy" id="522484"/>
    <lineage>
        <taxon>Bacteria</taxon>
        <taxon>Pseudomonadati</taxon>
        <taxon>Campylobacterota</taxon>
        <taxon>Epsilonproteobacteria</taxon>
        <taxon>Campylobacterales</taxon>
        <taxon>Campylobacteraceae</taxon>
        <taxon>Campylobacter</taxon>
    </lineage>
</organism>
<protein>
    <submittedName>
        <fullName evidence="2">UDP-4-amino-4,6-dideoxy-beta-L-AltNAc o-acetyltransferase</fullName>
        <ecNumber evidence="2">2.3.1.202</ecNumber>
    </submittedName>
</protein>
<reference evidence="2 3" key="1">
    <citation type="submission" date="2017-07" db="EMBL/GenBank/DDBJ databases">
        <title>Analysis of two Campylobacter avium genomes and identification of a novel hippuricase gene.</title>
        <authorList>
            <person name="Miller W.G."/>
            <person name="Chapman M.H."/>
            <person name="Yee E."/>
            <person name="Revez J."/>
            <person name="Bono J.L."/>
            <person name="Rossi M."/>
        </authorList>
    </citation>
    <scope>NUCLEOTIDE SEQUENCE [LARGE SCALE GENOMIC DNA]</scope>
    <source>
        <strain evidence="2 3">LMG 24591</strain>
    </source>
</reference>
<dbReference type="InterPro" id="IPR000182">
    <property type="entry name" value="GNAT_dom"/>
</dbReference>
<name>A0A222MYG6_9BACT</name>
<dbReference type="EC" id="2.3.1.202" evidence="2"/>
<dbReference type="AlphaFoldDB" id="A0A222MYG6"/>
<dbReference type="InterPro" id="IPR016181">
    <property type="entry name" value="Acyl_CoA_acyltransferase"/>
</dbReference>